<dbReference type="CDD" id="cd07440">
    <property type="entry name" value="RGS"/>
    <property type="match status" value="4"/>
</dbReference>
<keyword evidence="2" id="KW-0732">Signal</keyword>
<gene>
    <name evidence="4" type="ORF">P3T76_007726</name>
</gene>
<dbReference type="Pfam" id="PF00615">
    <property type="entry name" value="RGS"/>
    <property type="match status" value="4"/>
</dbReference>
<feature type="domain" description="RGS" evidence="3">
    <location>
        <begin position="782"/>
        <end position="899"/>
    </location>
</feature>
<reference evidence="4" key="1">
    <citation type="submission" date="2023-08" db="EMBL/GenBank/DDBJ databases">
        <title>Reference Genome Resource for the Citrus Pathogen Phytophthora citrophthora.</title>
        <authorList>
            <person name="Moller H."/>
            <person name="Coetzee B."/>
            <person name="Rose L.J."/>
            <person name="Van Niekerk J.M."/>
        </authorList>
    </citation>
    <scope>NUCLEOTIDE SEQUENCE</scope>
    <source>
        <strain evidence="4">STE-U-9442</strain>
    </source>
</reference>
<comment type="caution">
    <text evidence="4">The sequence shown here is derived from an EMBL/GenBank/DDBJ whole genome shotgun (WGS) entry which is preliminary data.</text>
</comment>
<feature type="chain" id="PRO_5041919105" evidence="2">
    <location>
        <begin position="25"/>
        <end position="1304"/>
    </location>
</feature>
<dbReference type="Pfam" id="PF03283">
    <property type="entry name" value="PAE"/>
    <property type="match status" value="1"/>
</dbReference>
<dbReference type="InterPro" id="IPR036305">
    <property type="entry name" value="RGS_sf"/>
</dbReference>
<keyword evidence="5" id="KW-1185">Reference proteome</keyword>
<evidence type="ECO:0000256" key="2">
    <source>
        <dbReference type="SAM" id="SignalP"/>
    </source>
</evidence>
<feature type="signal peptide" evidence="2">
    <location>
        <begin position="1"/>
        <end position="24"/>
    </location>
</feature>
<dbReference type="PANTHER" id="PTHR10845:SF192">
    <property type="entry name" value="DOUBLE HIT, ISOFORM B"/>
    <property type="match status" value="1"/>
</dbReference>
<name>A0AAD9GM15_9STRA</name>
<dbReference type="SMART" id="SM00315">
    <property type="entry name" value="RGS"/>
    <property type="match status" value="4"/>
</dbReference>
<dbReference type="PRINTS" id="PR01301">
    <property type="entry name" value="RGSPROTEIN"/>
</dbReference>
<dbReference type="PANTHER" id="PTHR10845">
    <property type="entry name" value="REGULATOR OF G PROTEIN SIGNALING"/>
    <property type="match status" value="1"/>
</dbReference>
<protein>
    <submittedName>
        <fullName evidence="4">Regulator of G-protein signaling 13</fullName>
    </submittedName>
</protein>
<proteinExistence type="predicted"/>
<dbReference type="SUPFAM" id="SSF53474">
    <property type="entry name" value="alpha/beta-Hydrolases"/>
    <property type="match status" value="1"/>
</dbReference>
<evidence type="ECO:0000256" key="1">
    <source>
        <dbReference type="SAM" id="MobiDB-lite"/>
    </source>
</evidence>
<accession>A0AAD9GM15</accession>
<dbReference type="GO" id="GO:0016787">
    <property type="term" value="F:hydrolase activity"/>
    <property type="evidence" value="ECO:0007669"/>
    <property type="project" value="InterPro"/>
</dbReference>
<evidence type="ECO:0000313" key="4">
    <source>
        <dbReference type="EMBL" id="KAK1941020.1"/>
    </source>
</evidence>
<dbReference type="InterPro" id="IPR016137">
    <property type="entry name" value="RGS"/>
</dbReference>
<evidence type="ECO:0000259" key="3">
    <source>
        <dbReference type="PROSITE" id="PS50132"/>
    </source>
</evidence>
<dbReference type="InterPro" id="IPR004963">
    <property type="entry name" value="PAE/NOTUM"/>
</dbReference>
<sequence>MAFHLMKTASILLVAASILPQSTAQSTCTLSDSETCAVESFSSLSDDGSVLVYPGGSTRCAFDDYQDPVTNFTTNSTYFFQVFPNTNHDKSKLLLFFQGGGGCVDSNTCAFGLECSLAENALFTTVATVRGAGVIDRFMVDNMFKDWNVVFVPYCTGDIHVGNRILPPFESGIEQQLGNPQCLGKNFSMHMNGYNNSKAALDWALENFPKVDNLVVGGASAGSLGAQLFSARIADMWDVEAKGTQFSVMADSYVGVLPESQSAPELVDYFGGCENGLTFSPEIAAVCSTKNATIIELIEALIRDKPKGKWLFINNKGDTVQKYYYALVEEGIQGYPFPNLMSDEDLYRNMSVILDAYQTVSPHVTSFFVEGDHHVFLMDKNFTSYKSDQGLLLGDAINTLLASNSSSLLPTNSPGSKLLGDKQRQKSRRSIFFTRDPFAGMGAAVSVNDPDASVIFRETKDEYDRRLAAGDSKEQIFKSLRYLVANRLESPTKPESPPQATEIQQISASEAMKFDSAPSLSGDLHTKSSSLLDAATLAAYTTAFESKDEVIKPTIVSPKAAAEDPHPIQDEGVVHVDEITGSEHHPAAAEKGFGRAVGSSRAALDLVQNLAPVFTTDVLTDPATLKMIHRYAEANKVPHGGDMLRFWVEIDELQHLPSHSYTHRRLRKIYDKFLSPDAPSPVCVTAQMLLDIQKALEGDNISAGIYSAAQQICYIALEKSVYPRFRESKLFRKMQDFCAPVIPHTVAATNSSAPQTPLEIASATGTVAANITEGSEEAEDYSLLGILAHPAKLRFLKTFCMEALALENLLFYLEVEDCKRLPNLSFVVNKTRRIYDRYCSPSSKSFITGLDDNGALKEIQDVVENKGALVPKLFYEIQVSVFERISEEIWPGFCRSQEYLEHSKDVKPDTKQLHRRGHHFEESEAIHQKLDAASEFQLIDTAMHYPVEKLIPISFAESVQGAARRKSIQKLEEEQSLTPEQQLSLLLGDPFAKKYFKLFMTRRGLESLLAFCEEVEDFKLLPGIEFLQHSAKKIYRKYMMPSARLQVDMSTTMRDEIYVKLSNPSVDMFKKIANRVRNGMLQDSLPRFVKSNYYKELRRDSKATPADAHLANVDQAAKVGKLELCHLDVFLTYPGCMQAFRKFLDFQHCSENLMLWEEIEHYRRLPSYQIVLRSAKKIYDKYLNPNNPRSSIPLAPALQKRVEAQLEVACRTSFDEVENECYDHMRNVVVPDFLDSRIFMALVGTWATVHEDYPAEMLRGELEMAFLRHRFHLVQEARGMSRDPLVPPPDKVRNGASTPTLGST</sequence>
<dbReference type="EMBL" id="JASMQC010000013">
    <property type="protein sequence ID" value="KAK1941020.1"/>
    <property type="molecule type" value="Genomic_DNA"/>
</dbReference>
<feature type="domain" description="RGS" evidence="3">
    <location>
        <begin position="982"/>
        <end position="1098"/>
    </location>
</feature>
<dbReference type="InterPro" id="IPR029058">
    <property type="entry name" value="AB_hydrolase_fold"/>
</dbReference>
<dbReference type="PROSITE" id="PS50132">
    <property type="entry name" value="RGS"/>
    <property type="match status" value="4"/>
</dbReference>
<feature type="region of interest" description="Disordered" evidence="1">
    <location>
        <begin position="1280"/>
        <end position="1304"/>
    </location>
</feature>
<feature type="domain" description="RGS" evidence="3">
    <location>
        <begin position="1126"/>
        <end position="1243"/>
    </location>
</feature>
<evidence type="ECO:0000313" key="5">
    <source>
        <dbReference type="Proteomes" id="UP001259832"/>
    </source>
</evidence>
<feature type="compositionally biased region" description="Polar residues" evidence="1">
    <location>
        <begin position="1295"/>
        <end position="1304"/>
    </location>
</feature>
<dbReference type="Gene3D" id="1.10.167.10">
    <property type="entry name" value="Regulator of G-protein Signalling 4, domain 2"/>
    <property type="match status" value="4"/>
</dbReference>
<dbReference type="SUPFAM" id="SSF48097">
    <property type="entry name" value="Regulator of G-protein signaling, RGS"/>
    <property type="match status" value="4"/>
</dbReference>
<dbReference type="InterPro" id="IPR044926">
    <property type="entry name" value="RGS_subdomain_2"/>
</dbReference>
<feature type="domain" description="RGS" evidence="3">
    <location>
        <begin position="617"/>
        <end position="735"/>
    </location>
</feature>
<dbReference type="Proteomes" id="UP001259832">
    <property type="component" value="Unassembled WGS sequence"/>
</dbReference>
<organism evidence="4 5">
    <name type="scientific">Phytophthora citrophthora</name>
    <dbReference type="NCBI Taxonomy" id="4793"/>
    <lineage>
        <taxon>Eukaryota</taxon>
        <taxon>Sar</taxon>
        <taxon>Stramenopiles</taxon>
        <taxon>Oomycota</taxon>
        <taxon>Peronosporomycetes</taxon>
        <taxon>Peronosporales</taxon>
        <taxon>Peronosporaceae</taxon>
        <taxon>Phytophthora</taxon>
    </lineage>
</organism>